<dbReference type="InterPro" id="IPR036942">
    <property type="entry name" value="Beta-barrel_TonB_sf"/>
</dbReference>
<evidence type="ECO:0000256" key="5">
    <source>
        <dbReference type="ARBA" id="ARBA00022729"/>
    </source>
</evidence>
<evidence type="ECO:0000313" key="15">
    <source>
        <dbReference type="EMBL" id="RDH44030.1"/>
    </source>
</evidence>
<dbReference type="EMBL" id="NDXW01000001">
    <property type="protein sequence ID" value="RDH44030.1"/>
    <property type="molecule type" value="Genomic_DNA"/>
</dbReference>
<accession>A0A4P9VPH6</accession>
<organism evidence="15 16">
    <name type="scientific">Zooshikella ganghwensis</name>
    <dbReference type="NCBI Taxonomy" id="202772"/>
    <lineage>
        <taxon>Bacteria</taxon>
        <taxon>Pseudomonadati</taxon>
        <taxon>Pseudomonadota</taxon>
        <taxon>Gammaproteobacteria</taxon>
        <taxon>Oceanospirillales</taxon>
        <taxon>Zooshikellaceae</taxon>
        <taxon>Zooshikella</taxon>
    </lineage>
</organism>
<dbReference type="GO" id="GO:0015344">
    <property type="term" value="F:siderophore uptake transmembrane transporter activity"/>
    <property type="evidence" value="ECO:0007669"/>
    <property type="project" value="TreeGrafter"/>
</dbReference>
<keyword evidence="3 10" id="KW-1134">Transmembrane beta strand</keyword>
<evidence type="ECO:0000256" key="10">
    <source>
        <dbReference type="PROSITE-ProRule" id="PRU01360"/>
    </source>
</evidence>
<dbReference type="PROSITE" id="PS01156">
    <property type="entry name" value="TONB_DEPENDENT_REC_2"/>
    <property type="match status" value="1"/>
</dbReference>
<dbReference type="InterPro" id="IPR037066">
    <property type="entry name" value="Plug_dom_sf"/>
</dbReference>
<feature type="domain" description="TonB-dependent receptor-like beta-barrel" evidence="13">
    <location>
        <begin position="280"/>
        <end position="648"/>
    </location>
</feature>
<dbReference type="InterPro" id="IPR010917">
    <property type="entry name" value="TonB_rcpt_CS"/>
</dbReference>
<name>A0A4P9VPH6_9GAMM</name>
<keyword evidence="4 10" id="KW-0812">Transmembrane</keyword>
<dbReference type="AlphaFoldDB" id="A0A4P9VPH6"/>
<feature type="domain" description="TonB-dependent receptor plug" evidence="14">
    <location>
        <begin position="73"/>
        <end position="181"/>
    </location>
</feature>
<evidence type="ECO:0000256" key="7">
    <source>
        <dbReference type="ARBA" id="ARBA00023077"/>
    </source>
</evidence>
<dbReference type="Pfam" id="PF07715">
    <property type="entry name" value="Plug"/>
    <property type="match status" value="1"/>
</dbReference>
<comment type="caution">
    <text evidence="15">The sequence shown here is derived from an EMBL/GenBank/DDBJ whole genome shotgun (WGS) entry which is preliminary data.</text>
</comment>
<dbReference type="InterPro" id="IPR012910">
    <property type="entry name" value="Plug_dom"/>
</dbReference>
<dbReference type="CDD" id="cd01347">
    <property type="entry name" value="ligand_gated_channel"/>
    <property type="match status" value="1"/>
</dbReference>
<evidence type="ECO:0000256" key="2">
    <source>
        <dbReference type="ARBA" id="ARBA00022448"/>
    </source>
</evidence>
<protein>
    <submittedName>
        <fullName evidence="15">TonB-dependent receptor</fullName>
    </submittedName>
</protein>
<sequence>MMKGRSAKKRLMSKKLMVLMSSKTGNSVRMSPVALAVIATVANQSAMANKANEETLQLDKYVVTATQTSHELTTAPASMSVITGKELQETPVSDISDAIRHTEGIHLEQKGGNGRRGINIRGLSSAYTLVLVNGRRVDSNVTLIRGNDFDLSTIPVDHIDRIEIVRGPMSALYGSEALGGVVNIITKKGTNQFEGNASIDFSSPFGSDGGNETRNSVSLRGPLVENKLFYSLSVDAQHRDAWTPYQDDPSTTNAQEDKLSPIEKKELYSVAGNLNWKINDQQTLDLDITHNKDERDGEFLQGSKISITDQEIRRYTYGLTHSGQWAWGDSQLRYYREDMNFTERGASGAGKMKQTNQTVDGFVSKLFGDHLVTTGAEYRHTKLENARDFKTSGEATVSQKAVFLQDEWLINPEWSFTLGGRLDDHEYFGTHFSPRGYLVYTPTAALTIKGGVGKAFKAPSLLQLTEEYRLKSCGGSCFLRGNPNLEPEVATSYELGINYQQPGWHVGATIFRTDIDDLIQRQSSAQIVGDTITFENVDAARIDGLELSAGVDLTSTVSLSANYTYSDARDKNTDEILHKRPRENANLRLDWQVTDAMGAFVRTHYVGEQEDSIRRKGDVDLQGYALTDIGMTYQLTKDLQLRTGITNIEDKTQGYDSDYGFSERGRTIYAGVSLSF</sequence>
<proteinExistence type="inferred from homology"/>
<evidence type="ECO:0000259" key="13">
    <source>
        <dbReference type="Pfam" id="PF00593"/>
    </source>
</evidence>
<dbReference type="Gene3D" id="2.170.130.10">
    <property type="entry name" value="TonB-dependent receptor, plug domain"/>
    <property type="match status" value="1"/>
</dbReference>
<evidence type="ECO:0000256" key="9">
    <source>
        <dbReference type="ARBA" id="ARBA00023237"/>
    </source>
</evidence>
<dbReference type="Proteomes" id="UP000257039">
    <property type="component" value="Unassembled WGS sequence"/>
</dbReference>
<dbReference type="PANTHER" id="PTHR30069:SF53">
    <property type="entry name" value="COLICIN I RECEPTOR-RELATED"/>
    <property type="match status" value="1"/>
</dbReference>
<feature type="short sequence motif" description="TonB C-terminal box" evidence="11">
    <location>
        <begin position="659"/>
        <end position="676"/>
    </location>
</feature>
<keyword evidence="5" id="KW-0732">Signal</keyword>
<evidence type="ECO:0000256" key="1">
    <source>
        <dbReference type="ARBA" id="ARBA00004571"/>
    </source>
</evidence>
<dbReference type="Pfam" id="PF00593">
    <property type="entry name" value="TonB_dep_Rec_b-barrel"/>
    <property type="match status" value="1"/>
</dbReference>
<keyword evidence="15" id="KW-0675">Receptor</keyword>
<dbReference type="SUPFAM" id="SSF56935">
    <property type="entry name" value="Porins"/>
    <property type="match status" value="1"/>
</dbReference>
<keyword evidence="6" id="KW-0406">Ion transport</keyword>
<comment type="subcellular location">
    <subcellularLocation>
        <location evidence="1 10">Cell outer membrane</location>
        <topology evidence="1 10">Multi-pass membrane protein</topology>
    </subcellularLocation>
</comment>
<evidence type="ECO:0000256" key="4">
    <source>
        <dbReference type="ARBA" id="ARBA00022692"/>
    </source>
</evidence>
<evidence type="ECO:0000256" key="6">
    <source>
        <dbReference type="ARBA" id="ARBA00023065"/>
    </source>
</evidence>
<evidence type="ECO:0000313" key="16">
    <source>
        <dbReference type="Proteomes" id="UP000257039"/>
    </source>
</evidence>
<reference evidence="15 16" key="1">
    <citation type="submission" date="2017-04" db="EMBL/GenBank/DDBJ databases">
        <title>Draft genome sequence of Zooshikella ganghwensis VG4 isolated from Red Sea sediments.</title>
        <authorList>
            <person name="Rehman Z."/>
            <person name="Alam I."/>
            <person name="Kamau A."/>
            <person name="Bajic V."/>
            <person name="Leiknes T."/>
        </authorList>
    </citation>
    <scope>NUCLEOTIDE SEQUENCE [LARGE SCALE GENOMIC DNA]</scope>
    <source>
        <strain evidence="15 16">VG4</strain>
    </source>
</reference>
<dbReference type="InterPro" id="IPR000531">
    <property type="entry name" value="Beta-barrel_TonB"/>
</dbReference>
<evidence type="ECO:0000256" key="3">
    <source>
        <dbReference type="ARBA" id="ARBA00022452"/>
    </source>
</evidence>
<dbReference type="PANTHER" id="PTHR30069">
    <property type="entry name" value="TONB-DEPENDENT OUTER MEMBRANE RECEPTOR"/>
    <property type="match status" value="1"/>
</dbReference>
<keyword evidence="16" id="KW-1185">Reference proteome</keyword>
<keyword evidence="9 10" id="KW-0998">Cell outer membrane</keyword>
<dbReference type="GO" id="GO:0044718">
    <property type="term" value="P:siderophore transmembrane transport"/>
    <property type="evidence" value="ECO:0007669"/>
    <property type="project" value="TreeGrafter"/>
</dbReference>
<keyword evidence="8 10" id="KW-0472">Membrane</keyword>
<dbReference type="PROSITE" id="PS52016">
    <property type="entry name" value="TONB_DEPENDENT_REC_3"/>
    <property type="match status" value="1"/>
</dbReference>
<evidence type="ECO:0000256" key="12">
    <source>
        <dbReference type="RuleBase" id="RU003357"/>
    </source>
</evidence>
<keyword evidence="7 12" id="KW-0798">TonB box</keyword>
<evidence type="ECO:0000256" key="8">
    <source>
        <dbReference type="ARBA" id="ARBA00023136"/>
    </source>
</evidence>
<dbReference type="GO" id="GO:0009279">
    <property type="term" value="C:cell outer membrane"/>
    <property type="evidence" value="ECO:0007669"/>
    <property type="project" value="UniProtKB-SubCell"/>
</dbReference>
<dbReference type="InterPro" id="IPR039426">
    <property type="entry name" value="TonB-dep_rcpt-like"/>
</dbReference>
<keyword evidence="2 10" id="KW-0813">Transport</keyword>
<evidence type="ECO:0000256" key="11">
    <source>
        <dbReference type="PROSITE-ProRule" id="PRU10144"/>
    </source>
</evidence>
<dbReference type="Gene3D" id="2.40.170.20">
    <property type="entry name" value="TonB-dependent receptor, beta-barrel domain"/>
    <property type="match status" value="1"/>
</dbReference>
<evidence type="ECO:0000259" key="14">
    <source>
        <dbReference type="Pfam" id="PF07715"/>
    </source>
</evidence>
<gene>
    <name evidence="15" type="ORF">B9G39_11550</name>
</gene>
<comment type="similarity">
    <text evidence="10 12">Belongs to the TonB-dependent receptor family.</text>
</comment>